<evidence type="ECO:0000313" key="2">
    <source>
        <dbReference type="EMBL" id="SVB71039.1"/>
    </source>
</evidence>
<dbReference type="SUPFAM" id="SSF88697">
    <property type="entry name" value="PUA domain-like"/>
    <property type="match status" value="1"/>
</dbReference>
<sequence length="197" mass="22916">MTEIENAPIFPLRTILFPESRLPLRIFEPRYLDMVSQCMREDSEFGIILSRETNQPKMFETYNVGTMAKIVDWNQGNDGLLGLTTIGTQKFKLLAMTKQDDGLNIGQIERIDEEGEFKPTENFAYLINLLQAILDDINLYTDDEKKFDSASWVSFRFAEILPLKLEDKQKCLEIDDPIIRLNFLEPLIKMIRENSQQ</sequence>
<dbReference type="Gene3D" id="2.30.130.40">
    <property type="entry name" value="LON domain-like"/>
    <property type="match status" value="1"/>
</dbReference>
<dbReference type="PANTHER" id="PTHR46732:SF8">
    <property type="entry name" value="ATP-DEPENDENT PROTEASE LA (LON) DOMAIN PROTEIN"/>
    <property type="match status" value="1"/>
</dbReference>
<organism evidence="2">
    <name type="scientific">marine metagenome</name>
    <dbReference type="NCBI Taxonomy" id="408172"/>
    <lineage>
        <taxon>unclassified sequences</taxon>
        <taxon>metagenomes</taxon>
        <taxon>ecological metagenomes</taxon>
    </lineage>
</organism>
<dbReference type="AlphaFoldDB" id="A0A382G811"/>
<accession>A0A382G811</accession>
<dbReference type="SMART" id="SM00464">
    <property type="entry name" value="LON"/>
    <property type="match status" value="1"/>
</dbReference>
<dbReference type="InterPro" id="IPR015947">
    <property type="entry name" value="PUA-like_sf"/>
</dbReference>
<dbReference type="InterPro" id="IPR003111">
    <property type="entry name" value="Lon_prtase_N"/>
</dbReference>
<evidence type="ECO:0000259" key="1">
    <source>
        <dbReference type="PROSITE" id="PS51787"/>
    </source>
</evidence>
<dbReference type="EMBL" id="UINC01053928">
    <property type="protein sequence ID" value="SVB71039.1"/>
    <property type="molecule type" value="Genomic_DNA"/>
</dbReference>
<reference evidence="2" key="1">
    <citation type="submission" date="2018-05" db="EMBL/GenBank/DDBJ databases">
        <authorList>
            <person name="Lanie J.A."/>
            <person name="Ng W.-L."/>
            <person name="Kazmierczak K.M."/>
            <person name="Andrzejewski T.M."/>
            <person name="Davidsen T.M."/>
            <person name="Wayne K.J."/>
            <person name="Tettelin H."/>
            <person name="Glass J.I."/>
            <person name="Rusch D."/>
            <person name="Podicherti R."/>
            <person name="Tsui H.-C.T."/>
            <person name="Winkler M.E."/>
        </authorList>
    </citation>
    <scope>NUCLEOTIDE SEQUENCE</scope>
</reference>
<dbReference type="PANTHER" id="PTHR46732">
    <property type="entry name" value="ATP-DEPENDENT PROTEASE LA (LON) DOMAIN PROTEIN"/>
    <property type="match status" value="1"/>
</dbReference>
<name>A0A382G811_9ZZZZ</name>
<gene>
    <name evidence="2" type="ORF">METZ01_LOCUS223893</name>
</gene>
<proteinExistence type="predicted"/>
<dbReference type="PROSITE" id="PS51787">
    <property type="entry name" value="LON_N"/>
    <property type="match status" value="1"/>
</dbReference>
<feature type="domain" description="Lon N-terminal" evidence="1">
    <location>
        <begin position="7"/>
        <end position="192"/>
    </location>
</feature>
<dbReference type="Pfam" id="PF02190">
    <property type="entry name" value="LON_substr_bdg"/>
    <property type="match status" value="1"/>
</dbReference>
<dbReference type="Gene3D" id="1.10.4060.10">
    <property type="entry name" value="BPP1347 like domain"/>
    <property type="match status" value="1"/>
</dbReference>
<dbReference type="InterPro" id="IPR046336">
    <property type="entry name" value="Lon_prtase_N_sf"/>
</dbReference>
<protein>
    <recommendedName>
        <fullName evidence="1">Lon N-terminal domain-containing protein</fullName>
    </recommendedName>
</protein>